<reference evidence="2" key="1">
    <citation type="submission" date="2020-05" db="EMBL/GenBank/DDBJ databases">
        <authorList>
            <person name="Chiriac C."/>
            <person name="Salcher M."/>
            <person name="Ghai R."/>
            <person name="Kavagutti S V."/>
        </authorList>
    </citation>
    <scope>NUCLEOTIDE SEQUENCE</scope>
</reference>
<evidence type="ECO:0000313" key="1">
    <source>
        <dbReference type="EMBL" id="CAB4204051.1"/>
    </source>
</evidence>
<gene>
    <name evidence="1" type="ORF">UFOVP1389_21</name>
    <name evidence="2" type="ORF">UFOVP1566_3</name>
</gene>
<proteinExistence type="predicted"/>
<protein>
    <submittedName>
        <fullName evidence="2">Uncharacterized protein</fullName>
    </submittedName>
</protein>
<accession>A0A6J7XEJ4</accession>
<organism evidence="2">
    <name type="scientific">uncultured Caudovirales phage</name>
    <dbReference type="NCBI Taxonomy" id="2100421"/>
    <lineage>
        <taxon>Viruses</taxon>
        <taxon>Duplodnaviria</taxon>
        <taxon>Heunggongvirae</taxon>
        <taxon>Uroviricota</taxon>
        <taxon>Caudoviricetes</taxon>
        <taxon>Peduoviridae</taxon>
        <taxon>Maltschvirus</taxon>
        <taxon>Maltschvirus maltsch</taxon>
    </lineage>
</organism>
<dbReference type="EMBL" id="LR798417">
    <property type="protein sequence ID" value="CAB5229597.1"/>
    <property type="molecule type" value="Genomic_DNA"/>
</dbReference>
<name>A0A6J7XEJ4_9CAUD</name>
<dbReference type="EMBL" id="LR797342">
    <property type="protein sequence ID" value="CAB4204051.1"/>
    <property type="molecule type" value="Genomic_DNA"/>
</dbReference>
<sequence length="114" mass="12826">MNTWAVIDSAGRVVNIIVATSEHIDTLDDGYSYLPASDRLVAVGGHYVADLDIFVIPQPFASWSLNETQTEWLPPTPKPSNATHTWTTLLGMEITQPLWEWNETDVEWQRTDGL</sequence>
<evidence type="ECO:0000313" key="2">
    <source>
        <dbReference type="EMBL" id="CAB5229597.1"/>
    </source>
</evidence>